<comment type="caution">
    <text evidence="2">The sequence shown here is derived from an EMBL/GenBank/DDBJ whole genome shotgun (WGS) entry which is preliminary data.</text>
</comment>
<evidence type="ECO:0000256" key="1">
    <source>
        <dbReference type="SAM" id="MobiDB-lite"/>
    </source>
</evidence>
<keyword evidence="3" id="KW-1185">Reference proteome</keyword>
<name>A0AAD8MH09_9APIA</name>
<evidence type="ECO:0000313" key="2">
    <source>
        <dbReference type="EMBL" id="KAK1375705.1"/>
    </source>
</evidence>
<sequence length="151" mass="16759">MGIKGGDHISRSKALKKEENNNYLEKSGSVKAENLTLIDGGGVDNLNESRTFNSQSLVVRNSDISNWHAAPQNNNGAKEANDLVENFCSDGLGGCAFTLEDLGFNNTDWMLAYQNSNQEEKTHEDSTNNKPAKKKLEPEENLDQVKKMRLE</sequence>
<dbReference type="Proteomes" id="UP001237642">
    <property type="component" value="Unassembled WGS sequence"/>
</dbReference>
<organism evidence="2 3">
    <name type="scientific">Heracleum sosnowskyi</name>
    <dbReference type="NCBI Taxonomy" id="360622"/>
    <lineage>
        <taxon>Eukaryota</taxon>
        <taxon>Viridiplantae</taxon>
        <taxon>Streptophyta</taxon>
        <taxon>Embryophyta</taxon>
        <taxon>Tracheophyta</taxon>
        <taxon>Spermatophyta</taxon>
        <taxon>Magnoliopsida</taxon>
        <taxon>eudicotyledons</taxon>
        <taxon>Gunneridae</taxon>
        <taxon>Pentapetalae</taxon>
        <taxon>asterids</taxon>
        <taxon>campanulids</taxon>
        <taxon>Apiales</taxon>
        <taxon>Apiaceae</taxon>
        <taxon>Apioideae</taxon>
        <taxon>apioid superclade</taxon>
        <taxon>Tordylieae</taxon>
        <taxon>Tordyliinae</taxon>
        <taxon>Heracleum</taxon>
    </lineage>
</organism>
<feature type="compositionally biased region" description="Basic and acidic residues" evidence="1">
    <location>
        <begin position="134"/>
        <end position="151"/>
    </location>
</feature>
<accession>A0AAD8MH09</accession>
<gene>
    <name evidence="2" type="ORF">POM88_031898</name>
</gene>
<evidence type="ECO:0000313" key="3">
    <source>
        <dbReference type="Proteomes" id="UP001237642"/>
    </source>
</evidence>
<protein>
    <submittedName>
        <fullName evidence="2">Uncharacterized protein</fullName>
    </submittedName>
</protein>
<reference evidence="2" key="2">
    <citation type="submission" date="2023-05" db="EMBL/GenBank/DDBJ databases">
        <authorList>
            <person name="Schelkunov M.I."/>
        </authorList>
    </citation>
    <scope>NUCLEOTIDE SEQUENCE</scope>
    <source>
        <strain evidence="2">Hsosn_3</strain>
        <tissue evidence="2">Leaf</tissue>
    </source>
</reference>
<proteinExistence type="predicted"/>
<dbReference type="AlphaFoldDB" id="A0AAD8MH09"/>
<feature type="compositionally biased region" description="Basic and acidic residues" evidence="1">
    <location>
        <begin position="118"/>
        <end position="127"/>
    </location>
</feature>
<dbReference type="EMBL" id="JAUIZM010000007">
    <property type="protein sequence ID" value="KAK1375705.1"/>
    <property type="molecule type" value="Genomic_DNA"/>
</dbReference>
<reference evidence="2" key="1">
    <citation type="submission" date="2023-02" db="EMBL/GenBank/DDBJ databases">
        <title>Genome of toxic invasive species Heracleum sosnowskyi carries increased number of genes despite the absence of recent whole-genome duplications.</title>
        <authorList>
            <person name="Schelkunov M."/>
            <person name="Shtratnikova V."/>
            <person name="Makarenko M."/>
            <person name="Klepikova A."/>
            <person name="Omelchenko D."/>
            <person name="Novikova G."/>
            <person name="Obukhova E."/>
            <person name="Bogdanov V."/>
            <person name="Penin A."/>
            <person name="Logacheva M."/>
        </authorList>
    </citation>
    <scope>NUCLEOTIDE SEQUENCE</scope>
    <source>
        <strain evidence="2">Hsosn_3</strain>
        <tissue evidence="2">Leaf</tissue>
    </source>
</reference>
<feature type="region of interest" description="Disordered" evidence="1">
    <location>
        <begin position="115"/>
        <end position="151"/>
    </location>
</feature>